<feature type="region of interest" description="Disordered" evidence="1">
    <location>
        <begin position="143"/>
        <end position="164"/>
    </location>
</feature>
<evidence type="ECO:0000313" key="3">
    <source>
        <dbReference type="EMBL" id="HJC84873.1"/>
    </source>
</evidence>
<gene>
    <name evidence="3" type="ORF">H9751_04885</name>
</gene>
<evidence type="ECO:0008006" key="5">
    <source>
        <dbReference type="Google" id="ProtNLM"/>
    </source>
</evidence>
<evidence type="ECO:0000256" key="1">
    <source>
        <dbReference type="SAM" id="MobiDB-lite"/>
    </source>
</evidence>
<organism evidence="3 4">
    <name type="scientific">Candidatus Corynebacterium faecigallinarum</name>
    <dbReference type="NCBI Taxonomy" id="2838528"/>
    <lineage>
        <taxon>Bacteria</taxon>
        <taxon>Bacillati</taxon>
        <taxon>Actinomycetota</taxon>
        <taxon>Actinomycetes</taxon>
        <taxon>Mycobacteriales</taxon>
        <taxon>Corynebacteriaceae</taxon>
        <taxon>Corynebacterium</taxon>
    </lineage>
</organism>
<dbReference type="Proteomes" id="UP000823858">
    <property type="component" value="Unassembled WGS sequence"/>
</dbReference>
<reference evidence="3" key="1">
    <citation type="journal article" date="2021" name="PeerJ">
        <title>Extensive microbial diversity within the chicken gut microbiome revealed by metagenomics and culture.</title>
        <authorList>
            <person name="Gilroy R."/>
            <person name="Ravi A."/>
            <person name="Getino M."/>
            <person name="Pursley I."/>
            <person name="Horton D.L."/>
            <person name="Alikhan N.F."/>
            <person name="Baker D."/>
            <person name="Gharbi K."/>
            <person name="Hall N."/>
            <person name="Watson M."/>
            <person name="Adriaenssens E.M."/>
            <person name="Foster-Nyarko E."/>
            <person name="Jarju S."/>
            <person name="Secka A."/>
            <person name="Antonio M."/>
            <person name="Oren A."/>
            <person name="Chaudhuri R.R."/>
            <person name="La Ragione R."/>
            <person name="Hildebrand F."/>
            <person name="Pallen M.J."/>
        </authorList>
    </citation>
    <scope>NUCLEOTIDE SEQUENCE</scope>
    <source>
        <strain evidence="3">ChiHjej13B12-4958</strain>
    </source>
</reference>
<protein>
    <recommendedName>
        <fullName evidence="5">Secreted protein</fullName>
    </recommendedName>
</protein>
<evidence type="ECO:0000313" key="4">
    <source>
        <dbReference type="Proteomes" id="UP000823858"/>
    </source>
</evidence>
<dbReference type="PROSITE" id="PS51257">
    <property type="entry name" value="PROKAR_LIPOPROTEIN"/>
    <property type="match status" value="1"/>
</dbReference>
<feature type="compositionally biased region" description="Low complexity" evidence="1">
    <location>
        <begin position="27"/>
        <end position="62"/>
    </location>
</feature>
<sequence length="198" mass="20370">MRTTLLSRRPATAAVAVLAAGLLTLTACSDSSEDSTATTAPGETTEVSESTETSEPSGTPESDAAESSTEEVPDGAFAVQARGSGPMGLTTGDSPSEEQEEQIYTIHGRLVVGSGSCFAMKEIGARGGDNSPRPLVFPEDTEFSAREEKPTVTLPDGDPIEVGDETDFDVVSVPLSDLKGLSDACARGTSKTGLVVVQ</sequence>
<proteinExistence type="predicted"/>
<feature type="region of interest" description="Disordered" evidence="1">
    <location>
        <begin position="27"/>
        <end position="101"/>
    </location>
</feature>
<feature type="signal peptide" evidence="2">
    <location>
        <begin position="1"/>
        <end position="29"/>
    </location>
</feature>
<name>A0A9D2QCV2_9CORY</name>
<dbReference type="AlphaFoldDB" id="A0A9D2QCV2"/>
<feature type="chain" id="PRO_5038953628" description="Secreted protein" evidence="2">
    <location>
        <begin position="30"/>
        <end position="198"/>
    </location>
</feature>
<accession>A0A9D2QCV2</accession>
<evidence type="ECO:0000256" key="2">
    <source>
        <dbReference type="SAM" id="SignalP"/>
    </source>
</evidence>
<keyword evidence="2" id="KW-0732">Signal</keyword>
<comment type="caution">
    <text evidence="3">The sequence shown here is derived from an EMBL/GenBank/DDBJ whole genome shotgun (WGS) entry which is preliminary data.</text>
</comment>
<reference evidence="3" key="2">
    <citation type="submission" date="2021-04" db="EMBL/GenBank/DDBJ databases">
        <authorList>
            <person name="Gilroy R."/>
        </authorList>
    </citation>
    <scope>NUCLEOTIDE SEQUENCE</scope>
    <source>
        <strain evidence="3">ChiHjej13B12-4958</strain>
    </source>
</reference>
<dbReference type="EMBL" id="DWVP01000011">
    <property type="protein sequence ID" value="HJC84873.1"/>
    <property type="molecule type" value="Genomic_DNA"/>
</dbReference>